<organism evidence="6 7">
    <name type="scientific">Candidatus Dehalogenimonas loeffleri</name>
    <dbReference type="NCBI Taxonomy" id="3127115"/>
    <lineage>
        <taxon>Bacteria</taxon>
        <taxon>Bacillati</taxon>
        <taxon>Chloroflexota</taxon>
        <taxon>Dehalococcoidia</taxon>
        <taxon>Dehalococcoidales</taxon>
        <taxon>Dehalococcoidaceae</taxon>
        <taxon>Dehalogenimonas</taxon>
    </lineage>
</organism>
<dbReference type="Gene3D" id="1.10.1660.10">
    <property type="match status" value="1"/>
</dbReference>
<proteinExistence type="predicted"/>
<dbReference type="Proteomes" id="UP001375370">
    <property type="component" value="Chromosome"/>
</dbReference>
<sequence>MAIVQLQIGDLAKQVGVSVRTIGFYEEKGLLTPSSHTASGMRLYTIQDANRLKFIKGLRHIGFPIKEIQTLMKYGATAESRQGIVDHTMKLLNIQKVKTKAEIMKLNDIQKEIEASIKKVEMCSHCQIEPCQEDCPNFGQAL</sequence>
<dbReference type="SUPFAM" id="SSF46955">
    <property type="entry name" value="Putative DNA-binding domain"/>
    <property type="match status" value="1"/>
</dbReference>
<keyword evidence="3" id="KW-0238">DNA-binding</keyword>
<keyword evidence="7" id="KW-1185">Reference proteome</keyword>
<evidence type="ECO:0000256" key="2">
    <source>
        <dbReference type="ARBA" id="ARBA00023015"/>
    </source>
</evidence>
<dbReference type="CDD" id="cd00592">
    <property type="entry name" value="HTH_MerR-like"/>
    <property type="match status" value="1"/>
</dbReference>
<keyword evidence="4" id="KW-0804">Transcription</keyword>
<dbReference type="PANTHER" id="PTHR30204:SF69">
    <property type="entry name" value="MERR-FAMILY TRANSCRIPTIONAL REGULATOR"/>
    <property type="match status" value="1"/>
</dbReference>
<feature type="domain" description="HTH merR-type" evidence="5">
    <location>
        <begin position="5"/>
        <end position="74"/>
    </location>
</feature>
<evidence type="ECO:0000256" key="1">
    <source>
        <dbReference type="ARBA" id="ARBA00022491"/>
    </source>
</evidence>
<evidence type="ECO:0000313" key="7">
    <source>
        <dbReference type="Proteomes" id="UP001375370"/>
    </source>
</evidence>
<dbReference type="PANTHER" id="PTHR30204">
    <property type="entry name" value="REDOX-CYCLING DRUG-SENSING TRANSCRIPTIONAL ACTIVATOR SOXR"/>
    <property type="match status" value="1"/>
</dbReference>
<keyword evidence="2" id="KW-0805">Transcription regulation</keyword>
<dbReference type="PRINTS" id="PR00040">
    <property type="entry name" value="HTHMERR"/>
</dbReference>
<keyword evidence="1" id="KW-0678">Repressor</keyword>
<evidence type="ECO:0000256" key="3">
    <source>
        <dbReference type="ARBA" id="ARBA00023125"/>
    </source>
</evidence>
<dbReference type="InterPro" id="IPR009061">
    <property type="entry name" value="DNA-bd_dom_put_sf"/>
</dbReference>
<accession>A0ABZ2J5D0</accession>
<dbReference type="PROSITE" id="PS50937">
    <property type="entry name" value="HTH_MERR_2"/>
    <property type="match status" value="1"/>
</dbReference>
<dbReference type="SMART" id="SM00422">
    <property type="entry name" value="HTH_MERR"/>
    <property type="match status" value="1"/>
</dbReference>
<dbReference type="InterPro" id="IPR047057">
    <property type="entry name" value="MerR_fam"/>
</dbReference>
<reference evidence="6 7" key="1">
    <citation type="submission" date="2024-03" db="EMBL/GenBank/DDBJ databases">
        <title>A Dehalogenimonas Isolated from Estuarine Sediments Dihaloeliminates Chlorinated Alkanes.</title>
        <authorList>
            <person name="Yang Y."/>
            <person name="Wang H."/>
        </authorList>
    </citation>
    <scope>NUCLEOTIDE SEQUENCE [LARGE SCALE GENOMIC DNA]</scope>
    <source>
        <strain evidence="6 7">W</strain>
    </source>
</reference>
<name>A0ABZ2J5D0_9CHLR</name>
<evidence type="ECO:0000256" key="4">
    <source>
        <dbReference type="ARBA" id="ARBA00023163"/>
    </source>
</evidence>
<dbReference type="Pfam" id="PF13411">
    <property type="entry name" value="MerR_1"/>
    <property type="match status" value="1"/>
</dbReference>
<dbReference type="EMBL" id="CP146612">
    <property type="protein sequence ID" value="WWX26122.1"/>
    <property type="molecule type" value="Genomic_DNA"/>
</dbReference>
<dbReference type="InterPro" id="IPR000551">
    <property type="entry name" value="MerR-type_HTH_dom"/>
</dbReference>
<gene>
    <name evidence="6" type="ORF">V8247_03905</name>
</gene>
<evidence type="ECO:0000259" key="5">
    <source>
        <dbReference type="PROSITE" id="PS50937"/>
    </source>
</evidence>
<protein>
    <submittedName>
        <fullName evidence="6">MerR family transcriptional regulator</fullName>
    </submittedName>
</protein>
<evidence type="ECO:0000313" key="6">
    <source>
        <dbReference type="EMBL" id="WWX26122.1"/>
    </source>
</evidence>
<dbReference type="RefSeq" id="WP_338738975.1">
    <property type="nucleotide sequence ID" value="NZ_CP146612.1"/>
</dbReference>